<evidence type="ECO:0000259" key="4">
    <source>
        <dbReference type="PROSITE" id="PS50110"/>
    </source>
</evidence>
<comment type="caution">
    <text evidence="5">The sequence shown here is derived from an EMBL/GenBank/DDBJ whole genome shotgun (WGS) entry which is preliminary data.</text>
</comment>
<dbReference type="RefSeq" id="WP_343893615.1">
    <property type="nucleotide sequence ID" value="NZ_BAAAFZ010000007.1"/>
</dbReference>
<dbReference type="InterPro" id="IPR035965">
    <property type="entry name" value="PAS-like_dom_sf"/>
</dbReference>
<dbReference type="InterPro" id="IPR011006">
    <property type="entry name" value="CheY-like_superfamily"/>
</dbReference>
<dbReference type="SMART" id="SM00448">
    <property type="entry name" value="REC"/>
    <property type="match status" value="1"/>
</dbReference>
<dbReference type="PROSITE" id="PS50110">
    <property type="entry name" value="RESPONSE_REGULATORY"/>
    <property type="match status" value="1"/>
</dbReference>
<reference evidence="5 6" key="1">
    <citation type="journal article" date="2019" name="Int. J. Syst. Evol. Microbiol.">
        <title>The Global Catalogue of Microorganisms (GCM) 10K type strain sequencing project: providing services to taxonomists for standard genome sequencing and annotation.</title>
        <authorList>
            <consortium name="The Broad Institute Genomics Platform"/>
            <consortium name="The Broad Institute Genome Sequencing Center for Infectious Disease"/>
            <person name="Wu L."/>
            <person name="Ma J."/>
        </authorList>
    </citation>
    <scope>NUCLEOTIDE SEQUENCE [LARGE SCALE GENOMIC DNA]</scope>
    <source>
        <strain evidence="5 6">JCM 9933</strain>
    </source>
</reference>
<gene>
    <name evidence="5" type="ORF">GCM10009416_05570</name>
</gene>
<dbReference type="SUPFAM" id="SSF52172">
    <property type="entry name" value="CheY-like"/>
    <property type="match status" value="1"/>
</dbReference>
<organism evidence="5 6">
    <name type="scientific">Craurococcus roseus</name>
    <dbReference type="NCBI Taxonomy" id="77585"/>
    <lineage>
        <taxon>Bacteria</taxon>
        <taxon>Pseudomonadati</taxon>
        <taxon>Pseudomonadota</taxon>
        <taxon>Alphaproteobacteria</taxon>
        <taxon>Acetobacterales</taxon>
        <taxon>Acetobacteraceae</taxon>
        <taxon>Craurococcus</taxon>
    </lineage>
</organism>
<dbReference type="Gene3D" id="3.40.50.2300">
    <property type="match status" value="1"/>
</dbReference>
<feature type="modified residue" description="4-aspartylphosphate" evidence="2">
    <location>
        <position position="54"/>
    </location>
</feature>
<dbReference type="PANTHER" id="PTHR44591:SF3">
    <property type="entry name" value="RESPONSE REGULATORY DOMAIN-CONTAINING PROTEIN"/>
    <property type="match status" value="1"/>
</dbReference>
<dbReference type="InterPro" id="IPR001789">
    <property type="entry name" value="Sig_transdc_resp-reg_receiver"/>
</dbReference>
<dbReference type="PANTHER" id="PTHR44591">
    <property type="entry name" value="STRESS RESPONSE REGULATOR PROTEIN 1"/>
    <property type="match status" value="1"/>
</dbReference>
<feature type="region of interest" description="Disordered" evidence="3">
    <location>
        <begin position="135"/>
        <end position="167"/>
    </location>
</feature>
<dbReference type="Gene3D" id="3.30.450.20">
    <property type="entry name" value="PAS domain"/>
    <property type="match status" value="1"/>
</dbReference>
<dbReference type="SUPFAM" id="SSF55785">
    <property type="entry name" value="PYP-like sensor domain (PAS domain)"/>
    <property type="match status" value="1"/>
</dbReference>
<evidence type="ECO:0000256" key="3">
    <source>
        <dbReference type="SAM" id="MobiDB-lite"/>
    </source>
</evidence>
<proteinExistence type="predicted"/>
<dbReference type="InterPro" id="IPR050595">
    <property type="entry name" value="Bact_response_regulator"/>
</dbReference>
<accession>A0ABN1EMN7</accession>
<evidence type="ECO:0000313" key="6">
    <source>
        <dbReference type="Proteomes" id="UP001501588"/>
    </source>
</evidence>
<keyword evidence="1 2" id="KW-0597">Phosphoprotein</keyword>
<evidence type="ECO:0000313" key="5">
    <source>
        <dbReference type="EMBL" id="GAA0569928.1"/>
    </source>
</evidence>
<name>A0ABN1EMN7_9PROT</name>
<dbReference type="CDD" id="cd17551">
    <property type="entry name" value="REC_RpfG-like"/>
    <property type="match status" value="1"/>
</dbReference>
<sequence>MATILILDDRATNRNIYARLAAAIEDGVSAEVFADPADALEWLESNRVDLVITDYKMPGMDGAEFTRRFRAMPNNRHVPVVVITAYDDRSFRLRALDAGATDFLQSPVDHFEIVVRARNLLALGRRMAAGASPAAASAAGVPEPSPSQGAPPAAEPAAGPHGGTAIDPRRILDAMPALVSAMDREGRCIYANAAFAAGPGAERTEGGRGHDASVFATGRAVAPYREDAPWRGRRLLTSKVPLRDQTGAVVAVLTTSIELPEGAVETAREEEPAPPGAAA</sequence>
<keyword evidence="6" id="KW-1185">Reference proteome</keyword>
<dbReference type="EMBL" id="BAAAFZ010000007">
    <property type="protein sequence ID" value="GAA0569928.1"/>
    <property type="molecule type" value="Genomic_DNA"/>
</dbReference>
<feature type="compositionally biased region" description="Low complexity" evidence="3">
    <location>
        <begin position="135"/>
        <end position="159"/>
    </location>
</feature>
<feature type="domain" description="Response regulatory" evidence="4">
    <location>
        <begin position="3"/>
        <end position="121"/>
    </location>
</feature>
<dbReference type="Proteomes" id="UP001501588">
    <property type="component" value="Unassembled WGS sequence"/>
</dbReference>
<dbReference type="Pfam" id="PF00072">
    <property type="entry name" value="Response_reg"/>
    <property type="match status" value="1"/>
</dbReference>
<evidence type="ECO:0000256" key="1">
    <source>
        <dbReference type="ARBA" id="ARBA00022553"/>
    </source>
</evidence>
<evidence type="ECO:0000256" key="2">
    <source>
        <dbReference type="PROSITE-ProRule" id="PRU00169"/>
    </source>
</evidence>
<protein>
    <recommendedName>
        <fullName evidence="4">Response regulatory domain-containing protein</fullName>
    </recommendedName>
</protein>